<reference evidence="5" key="1">
    <citation type="journal article" date="2019" name="Int. J. Syst. Evol. Microbiol.">
        <title>The Global Catalogue of Microorganisms (GCM) 10K type strain sequencing project: providing services to taxonomists for standard genome sequencing and annotation.</title>
        <authorList>
            <consortium name="The Broad Institute Genomics Platform"/>
            <consortium name="The Broad Institute Genome Sequencing Center for Infectious Disease"/>
            <person name="Wu L."/>
            <person name="Ma J."/>
        </authorList>
    </citation>
    <scope>NUCLEOTIDE SEQUENCE [LARGE SCALE GENOMIC DNA]</scope>
    <source>
        <strain evidence="5">CGMCC 1.15067</strain>
    </source>
</reference>
<feature type="chain" id="PRO_5045064639" evidence="2">
    <location>
        <begin position="27"/>
        <end position="240"/>
    </location>
</feature>
<keyword evidence="5" id="KW-1185">Reference proteome</keyword>
<dbReference type="RefSeq" id="WP_204823052.1">
    <property type="nucleotide sequence ID" value="NZ_JBHUGF010000010.1"/>
</dbReference>
<comment type="caution">
    <text evidence="4">The sequence shown here is derived from an EMBL/GenBank/DDBJ whole genome shotgun (WGS) entry which is preliminary data.</text>
</comment>
<feature type="signal peptide" evidence="2">
    <location>
        <begin position="1"/>
        <end position="26"/>
    </location>
</feature>
<dbReference type="Pfam" id="PF00395">
    <property type="entry name" value="SLH"/>
    <property type="match status" value="2"/>
</dbReference>
<feature type="region of interest" description="Disordered" evidence="1">
    <location>
        <begin position="219"/>
        <end position="240"/>
    </location>
</feature>
<evidence type="ECO:0000256" key="2">
    <source>
        <dbReference type="SAM" id="SignalP"/>
    </source>
</evidence>
<evidence type="ECO:0000259" key="3">
    <source>
        <dbReference type="PROSITE" id="PS51272"/>
    </source>
</evidence>
<protein>
    <submittedName>
        <fullName evidence="4">S-layer homology domain-containing protein</fullName>
    </submittedName>
</protein>
<dbReference type="EMBL" id="JBHUGF010000010">
    <property type="protein sequence ID" value="MFD1989271.1"/>
    <property type="molecule type" value="Genomic_DNA"/>
</dbReference>
<dbReference type="InterPro" id="IPR001119">
    <property type="entry name" value="SLH_dom"/>
</dbReference>
<evidence type="ECO:0000313" key="4">
    <source>
        <dbReference type="EMBL" id="MFD1989271.1"/>
    </source>
</evidence>
<accession>A0ABW4UQB7</accession>
<name>A0ABW4UQB7_9BACL</name>
<feature type="domain" description="SLH" evidence="3">
    <location>
        <begin position="26"/>
        <end position="89"/>
    </location>
</feature>
<gene>
    <name evidence="4" type="ORF">ACFSGI_04830</name>
</gene>
<evidence type="ECO:0000256" key="1">
    <source>
        <dbReference type="SAM" id="MobiDB-lite"/>
    </source>
</evidence>
<dbReference type="PROSITE" id="PS51272">
    <property type="entry name" value="SLH"/>
    <property type="match status" value="2"/>
</dbReference>
<keyword evidence="2" id="KW-0732">Signal</keyword>
<evidence type="ECO:0000313" key="5">
    <source>
        <dbReference type="Proteomes" id="UP001597403"/>
    </source>
</evidence>
<sequence length="240" mass="26227">MKNKQKWMTVVAASVLTLSLSAPTFAASGDFTDISKVPGHEKIESLKDRGFINGVTGDQFKPNQTINSAQGVQMIVNSFQLSLAAFTFIKAPEAKDSYDNVKDDVWYSDAFIIAKLNGVDIPENVNPAAKMTKEQFTTFMMQAMEKAGNLPMINIKPVDIKDDSKINPSYQGAIQRSLALNINTLDSKGNFDPKSDVTRAEAAVMIYNALEYMSKIKTPVVDPIPEPSPAPSPSDDSLDK</sequence>
<proteinExistence type="predicted"/>
<feature type="domain" description="SLH" evidence="3">
    <location>
        <begin position="157"/>
        <end position="220"/>
    </location>
</feature>
<organism evidence="4 5">
    <name type="scientific">Paenibacillus nicotianae</name>
    <dbReference type="NCBI Taxonomy" id="1526551"/>
    <lineage>
        <taxon>Bacteria</taxon>
        <taxon>Bacillati</taxon>
        <taxon>Bacillota</taxon>
        <taxon>Bacilli</taxon>
        <taxon>Bacillales</taxon>
        <taxon>Paenibacillaceae</taxon>
        <taxon>Paenibacillus</taxon>
    </lineage>
</organism>
<dbReference type="Proteomes" id="UP001597403">
    <property type="component" value="Unassembled WGS sequence"/>
</dbReference>
<feature type="compositionally biased region" description="Pro residues" evidence="1">
    <location>
        <begin position="222"/>
        <end position="232"/>
    </location>
</feature>